<comment type="subcellular location">
    <subcellularLocation>
        <location evidence="1">Membrane</location>
        <topology evidence="1">Multi-pass membrane protein</topology>
    </subcellularLocation>
</comment>
<evidence type="ECO:0000259" key="7">
    <source>
        <dbReference type="Pfam" id="PF11970"/>
    </source>
</evidence>
<feature type="transmembrane region" description="Helical" evidence="5">
    <location>
        <begin position="12"/>
        <end position="31"/>
    </location>
</feature>
<feature type="transmembrane region" description="Helical" evidence="5">
    <location>
        <begin position="344"/>
        <end position="362"/>
    </location>
</feature>
<evidence type="ECO:0000256" key="3">
    <source>
        <dbReference type="ARBA" id="ARBA00022989"/>
    </source>
</evidence>
<dbReference type="AlphaFoldDB" id="A0A1E1JUY2"/>
<feature type="transmembrane region" description="Helical" evidence="5">
    <location>
        <begin position="166"/>
        <end position="186"/>
    </location>
</feature>
<comment type="caution">
    <text evidence="8">The sequence shown here is derived from an EMBL/GenBank/DDBJ whole genome shotgun (WGS) entry which is preliminary data.</text>
</comment>
<dbReference type="STRING" id="914237.A0A1E1JUY2"/>
<feature type="transmembrane region" description="Helical" evidence="5">
    <location>
        <begin position="43"/>
        <end position="65"/>
    </location>
</feature>
<reference evidence="9" key="1">
    <citation type="submission" date="2016-03" db="EMBL/GenBank/DDBJ databases">
        <authorList>
            <person name="Ploux O."/>
        </authorList>
    </citation>
    <scope>NUCLEOTIDE SEQUENCE [LARGE SCALE GENOMIC DNA]</scope>
    <source>
        <strain evidence="9">UK7</strain>
    </source>
</reference>
<feature type="domain" description="G protein-coupled receptor GPR1/2/3 C-terminal" evidence="7">
    <location>
        <begin position="342"/>
        <end position="401"/>
    </location>
</feature>
<keyword evidence="4 5" id="KW-0472">Membrane</keyword>
<dbReference type="GO" id="GO:0007189">
    <property type="term" value="P:adenylate cyclase-activating G protein-coupled receptor signaling pathway"/>
    <property type="evidence" value="ECO:0007669"/>
    <property type="project" value="TreeGrafter"/>
</dbReference>
<dbReference type="PANTHER" id="PTHR23112">
    <property type="entry name" value="G PROTEIN-COUPLED RECEPTOR 157-RELATED"/>
    <property type="match status" value="1"/>
</dbReference>
<organism evidence="8 9">
    <name type="scientific">Rhynchosporium graminicola</name>
    <dbReference type="NCBI Taxonomy" id="2792576"/>
    <lineage>
        <taxon>Eukaryota</taxon>
        <taxon>Fungi</taxon>
        <taxon>Dikarya</taxon>
        <taxon>Ascomycota</taxon>
        <taxon>Pezizomycotina</taxon>
        <taxon>Leotiomycetes</taxon>
        <taxon>Helotiales</taxon>
        <taxon>Ploettnerulaceae</taxon>
        <taxon>Rhynchosporium</taxon>
    </lineage>
</organism>
<evidence type="ECO:0000313" key="8">
    <source>
        <dbReference type="EMBL" id="CZS89532.1"/>
    </source>
</evidence>
<evidence type="ECO:0000256" key="1">
    <source>
        <dbReference type="ARBA" id="ARBA00004141"/>
    </source>
</evidence>
<feature type="transmembrane region" description="Helical" evidence="5">
    <location>
        <begin position="85"/>
        <end position="104"/>
    </location>
</feature>
<dbReference type="EMBL" id="FJUW01000003">
    <property type="protein sequence ID" value="CZS89532.1"/>
    <property type="molecule type" value="Genomic_DNA"/>
</dbReference>
<name>A0A1E1JUY2_9HELO</name>
<keyword evidence="2 5" id="KW-0812">Transmembrane</keyword>
<sequence length="464" mass="52020">MLDLAVAVPTLLGSYLSMLAAGSVFICYIILPAQKHYRHTLIMNLAGADFFNALNNSISGTYVLIHRGIPAGSACTINGWVGQLTVQATDFTILFMTIATVITLRKHNYKPKTDRLTKLLITCCIWFVPLVTSSTGLYMDAYKPATGNWCWIGPTPTILRYALGHIWRLTIIFTTIGLYIYLFIYIHQHFASLRAASDAKIPTITSDKMSESSDETGFGGIVIHSEFEIVDESFDAWWENQIPSSELEFFDLAAPRNELSKEAASSSPPSSPIGMIKQNFRSSYTPPPRAARTDESAPLLYKTRDPLAIVRRPTPPPNKTTTIQVGPPPTEALWSQEYFIQKMLLLNAYPIAYVLLWVPGIANRFAELMGYKMRGLAIAQASTQFVGLANALVYGYNERIWSLTKLWWKTKREKVNIDIDKQDFGRRGSESDVSTYKSSIYKSSTYKSPFRKSTVPYISNPIPK</sequence>
<keyword evidence="3 5" id="KW-1133">Transmembrane helix</keyword>
<dbReference type="Pfam" id="PF11970">
    <property type="entry name" value="GPR_Gpa2_C"/>
    <property type="match status" value="1"/>
</dbReference>
<keyword evidence="9" id="KW-1185">Reference proteome</keyword>
<protein>
    <submittedName>
        <fullName evidence="8">Uncharacterized protein</fullName>
    </submittedName>
</protein>
<dbReference type="InterPro" id="IPR022596">
    <property type="entry name" value="GPR1/2/3_C"/>
</dbReference>
<evidence type="ECO:0000256" key="2">
    <source>
        <dbReference type="ARBA" id="ARBA00022692"/>
    </source>
</evidence>
<dbReference type="GO" id="GO:0004930">
    <property type="term" value="F:G protein-coupled receptor activity"/>
    <property type="evidence" value="ECO:0007669"/>
    <property type="project" value="TreeGrafter"/>
</dbReference>
<dbReference type="InterPro" id="IPR023041">
    <property type="entry name" value="Glucose_rcpt_Git3-like_N"/>
</dbReference>
<dbReference type="SUPFAM" id="SSF81321">
    <property type="entry name" value="Family A G protein-coupled receptor-like"/>
    <property type="match status" value="1"/>
</dbReference>
<accession>A0A1E1JUY2</accession>
<dbReference type="InParanoid" id="A0A1E1JUY2"/>
<dbReference type="PANTHER" id="PTHR23112:SF37">
    <property type="entry name" value="G PROTEIN-COUPLED RECEPTOR GPR1"/>
    <property type="match status" value="1"/>
</dbReference>
<proteinExistence type="predicted"/>
<gene>
    <name evidence="8" type="ORF">RCO7_02539</name>
</gene>
<evidence type="ECO:0000259" key="6">
    <source>
        <dbReference type="Pfam" id="PF11710"/>
    </source>
</evidence>
<dbReference type="Proteomes" id="UP000178129">
    <property type="component" value="Unassembled WGS sequence"/>
</dbReference>
<evidence type="ECO:0000256" key="4">
    <source>
        <dbReference type="ARBA" id="ARBA00023136"/>
    </source>
</evidence>
<dbReference type="Pfam" id="PF11710">
    <property type="entry name" value="Git3"/>
    <property type="match status" value="1"/>
</dbReference>
<evidence type="ECO:0000313" key="9">
    <source>
        <dbReference type="Proteomes" id="UP000178129"/>
    </source>
</evidence>
<feature type="domain" description="Glucose receptor Git3-like N-terminal" evidence="6">
    <location>
        <begin position="11"/>
        <end position="191"/>
    </location>
</feature>
<evidence type="ECO:0000256" key="5">
    <source>
        <dbReference type="SAM" id="Phobius"/>
    </source>
</evidence>
<feature type="transmembrane region" description="Helical" evidence="5">
    <location>
        <begin position="116"/>
        <end position="139"/>
    </location>
</feature>
<dbReference type="GO" id="GO:0005886">
    <property type="term" value="C:plasma membrane"/>
    <property type="evidence" value="ECO:0007669"/>
    <property type="project" value="TreeGrafter"/>
</dbReference>
<dbReference type="Gene3D" id="1.20.1070.10">
    <property type="entry name" value="Rhodopsin 7-helix transmembrane proteins"/>
    <property type="match status" value="1"/>
</dbReference>